<feature type="region of interest" description="Disordered" evidence="1">
    <location>
        <begin position="334"/>
        <end position="363"/>
    </location>
</feature>
<accession>S9U2E2</accession>
<evidence type="ECO:0000256" key="1">
    <source>
        <dbReference type="SAM" id="MobiDB-lite"/>
    </source>
</evidence>
<dbReference type="Proteomes" id="UP000015354">
    <property type="component" value="Unassembled WGS sequence"/>
</dbReference>
<dbReference type="GO" id="GO:0008270">
    <property type="term" value="F:zinc ion binding"/>
    <property type="evidence" value="ECO:0007669"/>
    <property type="project" value="InterPro"/>
</dbReference>
<proteinExistence type="predicted"/>
<dbReference type="GO" id="GO:0072344">
    <property type="term" value="P:rescue of stalled ribosome"/>
    <property type="evidence" value="ECO:0007669"/>
    <property type="project" value="InterPro"/>
</dbReference>
<dbReference type="AlphaFoldDB" id="S9U2E2"/>
<dbReference type="Gene3D" id="2.30.130.30">
    <property type="entry name" value="Hypothetical protein"/>
    <property type="match status" value="1"/>
</dbReference>
<dbReference type="GO" id="GO:0005634">
    <property type="term" value="C:nucleus"/>
    <property type="evidence" value="ECO:0007669"/>
    <property type="project" value="InterPro"/>
</dbReference>
<feature type="compositionally biased region" description="Acidic residues" evidence="1">
    <location>
        <begin position="306"/>
        <end position="316"/>
    </location>
</feature>
<dbReference type="InterPro" id="IPR015947">
    <property type="entry name" value="PUA-like_sf"/>
</dbReference>
<reference evidence="4 5" key="1">
    <citation type="journal article" date="2013" name="PLoS ONE">
        <title>Predicting the Proteins of Angomonas deanei, Strigomonas culicis and Their Respective Endosymbionts Reveals New Aspects of the Trypanosomatidae Family.</title>
        <authorList>
            <person name="Motta M.C."/>
            <person name="Martins A.C."/>
            <person name="de Souza S.S."/>
            <person name="Catta-Preta C.M."/>
            <person name="Silva R."/>
            <person name="Klein C.C."/>
            <person name="de Almeida L.G."/>
            <person name="de Lima Cunha O."/>
            <person name="Ciapina L.P."/>
            <person name="Brocchi M."/>
            <person name="Colabardini A.C."/>
            <person name="de Araujo Lima B."/>
            <person name="Machado C.R."/>
            <person name="de Almeida Soares C.M."/>
            <person name="Probst C.M."/>
            <person name="de Menezes C.B."/>
            <person name="Thompson C.E."/>
            <person name="Bartholomeu D.C."/>
            <person name="Gradia D.F."/>
            <person name="Pavoni D.P."/>
            <person name="Grisard E.C."/>
            <person name="Fantinatti-Garboggini F."/>
            <person name="Marchini F.K."/>
            <person name="Rodrigues-Luiz G.F."/>
            <person name="Wagner G."/>
            <person name="Goldman G.H."/>
            <person name="Fietto J.L."/>
            <person name="Elias M.C."/>
            <person name="Goldman M.H."/>
            <person name="Sagot M.F."/>
            <person name="Pereira M."/>
            <person name="Stoco P.H."/>
            <person name="de Mendonca-Neto R.P."/>
            <person name="Teixeira S.M."/>
            <person name="Maciel T.E."/>
            <person name="de Oliveira Mendes T.A."/>
            <person name="Urmenyi T.P."/>
            <person name="de Souza W."/>
            <person name="Schenkman S."/>
            <person name="de Vasconcelos A.T."/>
        </authorList>
    </citation>
    <scope>NUCLEOTIDE SEQUENCE [LARGE SCALE GENOMIC DNA]</scope>
</reference>
<dbReference type="InterPro" id="IPR007374">
    <property type="entry name" value="ASCH_domain"/>
</dbReference>
<keyword evidence="4" id="KW-0675">Receptor</keyword>
<organism evidence="4 5">
    <name type="scientific">Strigomonas culicis</name>
    <dbReference type="NCBI Taxonomy" id="28005"/>
    <lineage>
        <taxon>Eukaryota</taxon>
        <taxon>Discoba</taxon>
        <taxon>Euglenozoa</taxon>
        <taxon>Kinetoplastea</taxon>
        <taxon>Metakinetoplastina</taxon>
        <taxon>Trypanosomatida</taxon>
        <taxon>Trypanosomatidae</taxon>
        <taxon>Strigomonadinae</taxon>
        <taxon>Strigomonas</taxon>
    </lineage>
</organism>
<dbReference type="PANTHER" id="PTHR12963:SF4">
    <property type="entry name" value="ACTIVATING SIGNAL COINTEGRATOR 1"/>
    <property type="match status" value="1"/>
</dbReference>
<feature type="region of interest" description="Disordered" evidence="1">
    <location>
        <begin position="1"/>
        <end position="22"/>
    </location>
</feature>
<dbReference type="Pfam" id="PF06221">
    <property type="entry name" value="zf-C2HC5"/>
    <property type="match status" value="1"/>
</dbReference>
<evidence type="ECO:0000259" key="3">
    <source>
        <dbReference type="Pfam" id="PF06221"/>
    </source>
</evidence>
<sequence length="592" mass="66119">MPPKKWARVPTPGQHESSTESPEQYIYKTIKDSNNLGLEEQEIKGMTGVLVNCKTRKEIFEWSTSLMLDEEFAAEVIKRRVDVGPPFEGETVVAKAPVKKAGHLKTTKGKKRDMSLNEFQKKKDTAAAALKAGLFECGCFATIHNLKGNCGNCGRIICEQESDDKCYFCGFEPERCIAYEIAVQEGKISEAAQSQNKESYEAAIERRDRLLEYAENRAKRTTVIDDQSASLFAPQNAWISAEERREAERTPLRRAPERIEAKHRGAHEMHLQFVNSNLALGARERDAGVVTDEAKQQAAVANESSSEGEGDSGEDAAEQRGVAPLPTLLQSIWYNPDGSPEVDKKQQTAPSFAAGGDTQAPALGRPVQAVKEVSKRVQQNYFEDDVSLFVEELRGEAAKELLFNADFVHDNSEDDDVLGDDKASPLTVAPKANLAVRFPPTRVMRAKDEGVCLSMHQPWASMLVAGIKTHEGRVWDTDYRGKLWIHAASAQPVDIKETESHYSQFMSPDQTFPKHYPCRVLLGYVYLTECLDRESYEAAFTPAERQEGCPFSFICVEPKQLPFPLPMNGNHKLFKLDHKVHIAAKKQLQEIV</sequence>
<dbReference type="FunFam" id="2.30.130.30:FF:000006">
    <property type="entry name" value="Putative_zinc_finger_motif_-_C2HC5-type /ASCH_domain_containing_protein_-_putative"/>
    <property type="match status" value="1"/>
</dbReference>
<protein>
    <submittedName>
        <fullName evidence="4">Thyroid hormone receptor interactor 4</fullName>
    </submittedName>
</protein>
<comment type="caution">
    <text evidence="4">The sequence shown here is derived from an EMBL/GenBank/DDBJ whole genome shotgun (WGS) entry which is preliminary data.</text>
</comment>
<dbReference type="CDD" id="cd06554">
    <property type="entry name" value="ASCH_ASC-1_like"/>
    <property type="match status" value="1"/>
</dbReference>
<dbReference type="InterPro" id="IPR009349">
    <property type="entry name" value="TRIP4/RQT4_C2HC5_Znf"/>
</dbReference>
<dbReference type="InterPro" id="IPR039128">
    <property type="entry name" value="TRIP4-like"/>
</dbReference>
<dbReference type="SUPFAM" id="SSF88697">
    <property type="entry name" value="PUA domain-like"/>
    <property type="match status" value="1"/>
</dbReference>
<name>S9U2E2_9TRYP</name>
<dbReference type="GO" id="GO:0180022">
    <property type="term" value="C:RQC-trigger complex"/>
    <property type="evidence" value="ECO:0007669"/>
    <property type="project" value="InterPro"/>
</dbReference>
<feature type="region of interest" description="Disordered" evidence="1">
    <location>
        <begin position="288"/>
        <end position="317"/>
    </location>
</feature>
<evidence type="ECO:0000313" key="4">
    <source>
        <dbReference type="EMBL" id="EPY24962.1"/>
    </source>
</evidence>
<dbReference type="PANTHER" id="PTHR12963">
    <property type="entry name" value="THYROID RECEPTOR INTERACTING PROTEIN RELATED"/>
    <property type="match status" value="1"/>
</dbReference>
<feature type="domain" description="TRIP4/RQT4 C2HC5-type zinc finger" evidence="3">
    <location>
        <begin position="136"/>
        <end position="170"/>
    </location>
</feature>
<dbReference type="Pfam" id="PF04266">
    <property type="entry name" value="ASCH"/>
    <property type="match status" value="1"/>
</dbReference>
<gene>
    <name evidence="4" type="ORF">STCU_06917</name>
</gene>
<dbReference type="OrthoDB" id="338816at2759"/>
<feature type="domain" description="ASCH" evidence="2">
    <location>
        <begin position="453"/>
        <end position="548"/>
    </location>
</feature>
<evidence type="ECO:0000259" key="2">
    <source>
        <dbReference type="Pfam" id="PF04266"/>
    </source>
</evidence>
<keyword evidence="5" id="KW-1185">Reference proteome</keyword>
<evidence type="ECO:0000313" key="5">
    <source>
        <dbReference type="Proteomes" id="UP000015354"/>
    </source>
</evidence>
<dbReference type="EMBL" id="ATMH01006917">
    <property type="protein sequence ID" value="EPY24962.1"/>
    <property type="molecule type" value="Genomic_DNA"/>
</dbReference>